<proteinExistence type="inferred from homology"/>
<evidence type="ECO:0000256" key="2">
    <source>
        <dbReference type="ARBA" id="ARBA00023002"/>
    </source>
</evidence>
<dbReference type="EMBL" id="BAAAQW010000005">
    <property type="protein sequence ID" value="GAA2199827.1"/>
    <property type="molecule type" value="Genomic_DNA"/>
</dbReference>
<gene>
    <name evidence="6" type="ORF">GCM10009849_17790</name>
</gene>
<dbReference type="InterPro" id="IPR006115">
    <property type="entry name" value="6PGDH_NADP-bd"/>
</dbReference>
<keyword evidence="3" id="KW-0520">NAD</keyword>
<feature type="domain" description="3-hydroxyisobutyrate dehydrogenase-like NAD-binding" evidence="5">
    <location>
        <begin position="164"/>
        <end position="282"/>
    </location>
</feature>
<evidence type="ECO:0000259" key="5">
    <source>
        <dbReference type="Pfam" id="PF14833"/>
    </source>
</evidence>
<dbReference type="InterPro" id="IPR015815">
    <property type="entry name" value="HIBADH-related"/>
</dbReference>
<evidence type="ECO:0000313" key="6">
    <source>
        <dbReference type="EMBL" id="GAA2199827.1"/>
    </source>
</evidence>
<evidence type="ECO:0000313" key="7">
    <source>
        <dbReference type="Proteomes" id="UP001500432"/>
    </source>
</evidence>
<dbReference type="PANTHER" id="PTHR43580">
    <property type="entry name" value="OXIDOREDUCTASE GLYR1-RELATED"/>
    <property type="match status" value="1"/>
</dbReference>
<name>A0ABP5NNV1_9MICC</name>
<evidence type="ECO:0000256" key="3">
    <source>
        <dbReference type="ARBA" id="ARBA00023027"/>
    </source>
</evidence>
<dbReference type="PIRSF" id="PIRSF000103">
    <property type="entry name" value="HIBADH"/>
    <property type="match status" value="1"/>
</dbReference>
<keyword evidence="7" id="KW-1185">Reference proteome</keyword>
<dbReference type="SUPFAM" id="SSF51735">
    <property type="entry name" value="NAD(P)-binding Rossmann-fold domains"/>
    <property type="match status" value="1"/>
</dbReference>
<dbReference type="InterPro" id="IPR036291">
    <property type="entry name" value="NAD(P)-bd_dom_sf"/>
</dbReference>
<dbReference type="Gene3D" id="3.40.50.720">
    <property type="entry name" value="NAD(P)-binding Rossmann-like Domain"/>
    <property type="match status" value="1"/>
</dbReference>
<accession>A0ABP5NNV1</accession>
<dbReference type="Pfam" id="PF14833">
    <property type="entry name" value="NAD_binding_11"/>
    <property type="match status" value="1"/>
</dbReference>
<dbReference type="InterPro" id="IPR051265">
    <property type="entry name" value="HIBADH-related_NP60_sf"/>
</dbReference>
<protein>
    <submittedName>
        <fullName evidence="6">NAD(P)-dependent oxidoreductase</fullName>
    </submittedName>
</protein>
<comment type="similarity">
    <text evidence="1">Belongs to the HIBADH-related family.</text>
</comment>
<dbReference type="Proteomes" id="UP001500432">
    <property type="component" value="Unassembled WGS sequence"/>
</dbReference>
<evidence type="ECO:0000256" key="1">
    <source>
        <dbReference type="ARBA" id="ARBA00009080"/>
    </source>
</evidence>
<reference evidence="7" key="1">
    <citation type="journal article" date="2019" name="Int. J. Syst. Evol. Microbiol.">
        <title>The Global Catalogue of Microorganisms (GCM) 10K type strain sequencing project: providing services to taxonomists for standard genome sequencing and annotation.</title>
        <authorList>
            <consortium name="The Broad Institute Genomics Platform"/>
            <consortium name="The Broad Institute Genome Sequencing Center for Infectious Disease"/>
            <person name="Wu L."/>
            <person name="Ma J."/>
        </authorList>
    </citation>
    <scope>NUCLEOTIDE SEQUENCE [LARGE SCALE GENOMIC DNA]</scope>
    <source>
        <strain evidence="7">JCM 16034</strain>
    </source>
</reference>
<dbReference type="Gene3D" id="1.10.1040.10">
    <property type="entry name" value="N-(1-d-carboxylethyl)-l-norvaline Dehydrogenase, domain 2"/>
    <property type="match status" value="1"/>
</dbReference>
<evidence type="ECO:0000259" key="4">
    <source>
        <dbReference type="Pfam" id="PF03446"/>
    </source>
</evidence>
<dbReference type="InterPro" id="IPR008927">
    <property type="entry name" value="6-PGluconate_DH-like_C_sf"/>
</dbReference>
<keyword evidence="2" id="KW-0560">Oxidoreductase</keyword>
<dbReference type="PANTHER" id="PTHR43580:SF2">
    <property type="entry name" value="CYTOKINE-LIKE NUCLEAR FACTOR N-PAC"/>
    <property type="match status" value="1"/>
</dbReference>
<dbReference type="InterPro" id="IPR029154">
    <property type="entry name" value="HIBADH-like_NADP-bd"/>
</dbReference>
<organism evidence="6 7">
    <name type="scientific">Sinomonas flava</name>
    <dbReference type="NCBI Taxonomy" id="496857"/>
    <lineage>
        <taxon>Bacteria</taxon>
        <taxon>Bacillati</taxon>
        <taxon>Actinomycetota</taxon>
        <taxon>Actinomycetes</taxon>
        <taxon>Micrococcales</taxon>
        <taxon>Micrococcaceae</taxon>
        <taxon>Sinomonas</taxon>
    </lineage>
</organism>
<feature type="domain" description="6-phosphogluconate dehydrogenase NADP-binding" evidence="4">
    <location>
        <begin position="4"/>
        <end position="160"/>
    </location>
</feature>
<sequence>MTTTVAVLGTGIMGAGMARNLAKAGFQVRVWNRSADRAEPLADAGAVVAGSPAEAVDGADVVVTMLFDEPATAEVMTEALPAMRPDAVWVQSGTLGVEETERLADRAADAGVRFVDAPVMGTRQPAEEGKLTVLAAGPDGVRDAVAPVFDAIAVRTVWVGERPGDGHRLKLVANSWVVSVVAATAQSIDLASRLGLDPQMFLDTIAGGASDCTYAQMKGRAMIAGEFPTSFPLEGAAKDTRLILEAMGSAGARSDIMEALAGLYAEAAGAGHGSDDLAAVVTAFRGTRS</sequence>
<comment type="caution">
    <text evidence="6">The sequence shown here is derived from an EMBL/GenBank/DDBJ whole genome shotgun (WGS) entry which is preliminary data.</text>
</comment>
<dbReference type="SUPFAM" id="SSF48179">
    <property type="entry name" value="6-phosphogluconate dehydrogenase C-terminal domain-like"/>
    <property type="match status" value="1"/>
</dbReference>
<dbReference type="InterPro" id="IPR013328">
    <property type="entry name" value="6PGD_dom2"/>
</dbReference>
<dbReference type="RefSeq" id="WP_344299345.1">
    <property type="nucleotide sequence ID" value="NZ_BAAAQW010000005.1"/>
</dbReference>
<dbReference type="Pfam" id="PF03446">
    <property type="entry name" value="NAD_binding_2"/>
    <property type="match status" value="1"/>
</dbReference>